<keyword evidence="7 9" id="KW-0862">Zinc</keyword>
<evidence type="ECO:0000256" key="8">
    <source>
        <dbReference type="ARBA" id="ARBA00043962"/>
    </source>
</evidence>
<evidence type="ECO:0000313" key="11">
    <source>
        <dbReference type="EMBL" id="KAG2220004.1"/>
    </source>
</evidence>
<sequence>MRPFTALSLLCGVALCVQAQVHNDQQIMKHEDDVVATEPHLIKVDETTQPKWLNEAQVHDLIKKGTNFMDITDHQEDEYRVIATRESKVPTTVSYQTEANAFIQKLETTFMRQWLEKFTSFYTRYYKSSWGAESCAWLIETVREIAKPAGDRVTVNEFKHSWAQFSIIARFEGSNPELENEAVVISAHQDSVNQWFPSLGRSPGADVSIFPFIVPSSTPPPPDDGSGTVTILEVFRVLVENEFNPERPVEFHWYSGEEGGLLGSQEVAKQYYKEGRDVVAMVQNDMTGYVLDSDTEVIGLITDYVNDKLTDFFRLLIETYATIPYVETKCGYACSDHASWRKYGYPSSFMIESEFEKSNQHIHTLDDVIKYLSFDHMLQFSRVLVGFAVEASHADY</sequence>
<evidence type="ECO:0000256" key="5">
    <source>
        <dbReference type="ARBA" id="ARBA00022729"/>
    </source>
</evidence>
<evidence type="ECO:0000256" key="2">
    <source>
        <dbReference type="ARBA" id="ARBA00022438"/>
    </source>
</evidence>
<evidence type="ECO:0000256" key="6">
    <source>
        <dbReference type="ARBA" id="ARBA00022801"/>
    </source>
</evidence>
<evidence type="ECO:0000256" key="3">
    <source>
        <dbReference type="ARBA" id="ARBA00022670"/>
    </source>
</evidence>
<reference evidence="11 12" key="1">
    <citation type="submission" date="2020-12" db="EMBL/GenBank/DDBJ databases">
        <title>Metabolic potential, ecology and presence of endohyphal bacteria is reflected in genomic diversity of Mucoromycotina.</title>
        <authorList>
            <person name="Muszewska A."/>
            <person name="Okrasinska A."/>
            <person name="Steczkiewicz K."/>
            <person name="Drgas O."/>
            <person name="Orlowska M."/>
            <person name="Perlinska-Lenart U."/>
            <person name="Aleksandrzak-Piekarczyk T."/>
            <person name="Szatraj K."/>
            <person name="Zielenkiewicz U."/>
            <person name="Pilsyk S."/>
            <person name="Malc E."/>
            <person name="Mieczkowski P."/>
            <person name="Kruszewska J.S."/>
            <person name="Biernat P."/>
            <person name="Pawlowska J."/>
        </authorList>
    </citation>
    <scope>NUCLEOTIDE SEQUENCE [LARGE SCALE GENOMIC DNA]</scope>
    <source>
        <strain evidence="11 12">CBS 142.35</strain>
    </source>
</reference>
<evidence type="ECO:0000256" key="1">
    <source>
        <dbReference type="ARBA" id="ARBA00001947"/>
    </source>
</evidence>
<protein>
    <recommendedName>
        <fullName evidence="9">Peptide hydrolase</fullName>
        <ecNumber evidence="9">3.4.-.-</ecNumber>
    </recommendedName>
</protein>
<dbReference type="SUPFAM" id="SSF53187">
    <property type="entry name" value="Zn-dependent exopeptidases"/>
    <property type="match status" value="1"/>
</dbReference>
<dbReference type="AlphaFoldDB" id="A0A8H7RY81"/>
<keyword evidence="5 9" id="KW-0732">Signal</keyword>
<comment type="caution">
    <text evidence="11">The sequence shown here is derived from an EMBL/GenBank/DDBJ whole genome shotgun (WGS) entry which is preliminary data.</text>
</comment>
<dbReference type="EC" id="3.4.-.-" evidence="9"/>
<dbReference type="GO" id="GO:0004177">
    <property type="term" value="F:aminopeptidase activity"/>
    <property type="evidence" value="ECO:0007669"/>
    <property type="project" value="UniProtKB-KW"/>
</dbReference>
<dbReference type="GO" id="GO:0006508">
    <property type="term" value="P:proteolysis"/>
    <property type="evidence" value="ECO:0007669"/>
    <property type="project" value="UniProtKB-KW"/>
</dbReference>
<dbReference type="PANTHER" id="PTHR12147">
    <property type="entry name" value="METALLOPEPTIDASE M28 FAMILY MEMBER"/>
    <property type="match status" value="1"/>
</dbReference>
<keyword evidence="6 9" id="KW-0378">Hydrolase</keyword>
<feature type="chain" id="PRO_5034398101" description="Peptide hydrolase" evidence="9">
    <location>
        <begin position="20"/>
        <end position="396"/>
    </location>
</feature>
<accession>A0A8H7RY81</accession>
<dbReference type="GO" id="GO:0046872">
    <property type="term" value="F:metal ion binding"/>
    <property type="evidence" value="ECO:0007669"/>
    <property type="project" value="UniProtKB-KW"/>
</dbReference>
<organism evidence="11 12">
    <name type="scientific">Circinella minor</name>
    <dbReference type="NCBI Taxonomy" id="1195481"/>
    <lineage>
        <taxon>Eukaryota</taxon>
        <taxon>Fungi</taxon>
        <taxon>Fungi incertae sedis</taxon>
        <taxon>Mucoromycota</taxon>
        <taxon>Mucoromycotina</taxon>
        <taxon>Mucoromycetes</taxon>
        <taxon>Mucorales</taxon>
        <taxon>Lichtheimiaceae</taxon>
        <taxon>Circinella</taxon>
    </lineage>
</organism>
<keyword evidence="12" id="KW-1185">Reference proteome</keyword>
<dbReference type="InterPro" id="IPR007484">
    <property type="entry name" value="Peptidase_M28"/>
</dbReference>
<dbReference type="CDD" id="cd03879">
    <property type="entry name" value="M28_AAP"/>
    <property type="match status" value="1"/>
</dbReference>
<dbReference type="PANTHER" id="PTHR12147:SF56">
    <property type="entry name" value="AMINOPEPTIDASE YDR415C-RELATED"/>
    <property type="match status" value="1"/>
</dbReference>
<proteinExistence type="inferred from homology"/>
<dbReference type="Pfam" id="PF04389">
    <property type="entry name" value="Peptidase_M28"/>
    <property type="match status" value="1"/>
</dbReference>
<evidence type="ECO:0000259" key="10">
    <source>
        <dbReference type="Pfam" id="PF04389"/>
    </source>
</evidence>
<dbReference type="GO" id="GO:0008235">
    <property type="term" value="F:metalloexopeptidase activity"/>
    <property type="evidence" value="ECO:0007669"/>
    <property type="project" value="InterPro"/>
</dbReference>
<dbReference type="FunFam" id="3.40.630.10:FF:000042">
    <property type="entry name" value="Peptide hydrolase"/>
    <property type="match status" value="1"/>
</dbReference>
<keyword evidence="4 9" id="KW-0479">Metal-binding</keyword>
<comment type="similarity">
    <text evidence="8">Belongs to the peptidase M28 family. M28E subfamily.</text>
</comment>
<evidence type="ECO:0000256" key="4">
    <source>
        <dbReference type="ARBA" id="ARBA00022723"/>
    </source>
</evidence>
<feature type="signal peptide" evidence="9">
    <location>
        <begin position="1"/>
        <end position="19"/>
    </location>
</feature>
<evidence type="ECO:0000256" key="9">
    <source>
        <dbReference type="RuleBase" id="RU361240"/>
    </source>
</evidence>
<dbReference type="Proteomes" id="UP000646827">
    <property type="component" value="Unassembled WGS sequence"/>
</dbReference>
<dbReference type="EMBL" id="JAEPRB010000155">
    <property type="protein sequence ID" value="KAG2220004.1"/>
    <property type="molecule type" value="Genomic_DNA"/>
</dbReference>
<dbReference type="Gene3D" id="3.40.630.10">
    <property type="entry name" value="Zn peptidases"/>
    <property type="match status" value="1"/>
</dbReference>
<gene>
    <name evidence="11" type="ORF">INT45_010372</name>
</gene>
<name>A0A8H7RY81_9FUNG</name>
<comment type="cofactor">
    <cofactor evidence="1">
        <name>Zn(2+)</name>
        <dbReference type="ChEBI" id="CHEBI:29105"/>
    </cofactor>
</comment>
<dbReference type="OrthoDB" id="2214at2759"/>
<evidence type="ECO:0000256" key="7">
    <source>
        <dbReference type="ARBA" id="ARBA00022833"/>
    </source>
</evidence>
<dbReference type="InterPro" id="IPR045175">
    <property type="entry name" value="M28_fam"/>
</dbReference>
<keyword evidence="3 9" id="KW-0645">Protease</keyword>
<feature type="domain" description="Peptidase M28" evidence="10">
    <location>
        <begin position="167"/>
        <end position="385"/>
    </location>
</feature>
<evidence type="ECO:0000313" key="12">
    <source>
        <dbReference type="Proteomes" id="UP000646827"/>
    </source>
</evidence>
<keyword evidence="2" id="KW-0031">Aminopeptidase</keyword>